<feature type="transmembrane region" description="Helical" evidence="6">
    <location>
        <begin position="492"/>
        <end position="512"/>
    </location>
</feature>
<evidence type="ECO:0000256" key="6">
    <source>
        <dbReference type="SAM" id="Phobius"/>
    </source>
</evidence>
<feature type="transmembrane region" description="Helical" evidence="6">
    <location>
        <begin position="425"/>
        <end position="447"/>
    </location>
</feature>
<organism evidence="7 8">
    <name type="scientific">Bradyrhizobium nanningense</name>
    <dbReference type="NCBI Taxonomy" id="1325118"/>
    <lineage>
        <taxon>Bacteria</taxon>
        <taxon>Pseudomonadati</taxon>
        <taxon>Pseudomonadota</taxon>
        <taxon>Alphaproteobacteria</taxon>
        <taxon>Hyphomicrobiales</taxon>
        <taxon>Nitrobacteraceae</taxon>
        <taxon>Bradyrhizobium</taxon>
    </lineage>
</organism>
<comment type="subcellular location">
    <subcellularLocation>
        <location evidence="1">Cell membrane</location>
        <topology evidence="1">Multi-pass membrane protein</topology>
    </subcellularLocation>
</comment>
<dbReference type="EMBL" id="LBJQ01000059">
    <property type="protein sequence ID" value="RXH31428.1"/>
    <property type="molecule type" value="Genomic_DNA"/>
</dbReference>
<feature type="transmembrane region" description="Helical" evidence="6">
    <location>
        <begin position="109"/>
        <end position="130"/>
    </location>
</feature>
<feature type="transmembrane region" description="Helical" evidence="6">
    <location>
        <begin position="32"/>
        <end position="54"/>
    </location>
</feature>
<keyword evidence="2" id="KW-1003">Cell membrane</keyword>
<keyword evidence="5 6" id="KW-0472">Membrane</keyword>
<feature type="transmembrane region" description="Helical" evidence="6">
    <location>
        <begin position="371"/>
        <end position="392"/>
    </location>
</feature>
<keyword evidence="8" id="KW-1185">Reference proteome</keyword>
<evidence type="ECO:0008006" key="9">
    <source>
        <dbReference type="Google" id="ProtNLM"/>
    </source>
</evidence>
<gene>
    <name evidence="7" type="ORF">XH99_10825</name>
</gene>
<dbReference type="InterPro" id="IPR050833">
    <property type="entry name" value="Poly_Biosynth_Transport"/>
</dbReference>
<feature type="transmembrane region" description="Helical" evidence="6">
    <location>
        <begin position="399"/>
        <end position="419"/>
    </location>
</feature>
<dbReference type="Proteomes" id="UP000289546">
    <property type="component" value="Unassembled WGS sequence"/>
</dbReference>
<feature type="transmembrane region" description="Helical" evidence="6">
    <location>
        <begin position="335"/>
        <end position="359"/>
    </location>
</feature>
<evidence type="ECO:0000313" key="7">
    <source>
        <dbReference type="EMBL" id="RXH31428.1"/>
    </source>
</evidence>
<dbReference type="PANTHER" id="PTHR30250:SF11">
    <property type="entry name" value="O-ANTIGEN TRANSPORTER-RELATED"/>
    <property type="match status" value="1"/>
</dbReference>
<evidence type="ECO:0000256" key="4">
    <source>
        <dbReference type="ARBA" id="ARBA00022989"/>
    </source>
</evidence>
<comment type="caution">
    <text evidence="7">The sequence shown here is derived from an EMBL/GenBank/DDBJ whole genome shotgun (WGS) entry which is preliminary data.</text>
</comment>
<dbReference type="GO" id="GO:0005886">
    <property type="term" value="C:plasma membrane"/>
    <property type="evidence" value="ECO:0007669"/>
    <property type="project" value="UniProtKB-SubCell"/>
</dbReference>
<accession>A0A4Q0S703</accession>
<evidence type="ECO:0000313" key="8">
    <source>
        <dbReference type="Proteomes" id="UP000289546"/>
    </source>
</evidence>
<feature type="transmembrane region" description="Helical" evidence="6">
    <location>
        <begin position="459"/>
        <end position="480"/>
    </location>
</feature>
<feature type="transmembrane region" description="Helical" evidence="6">
    <location>
        <begin position="205"/>
        <end position="223"/>
    </location>
</feature>
<evidence type="ECO:0000256" key="5">
    <source>
        <dbReference type="ARBA" id="ARBA00023136"/>
    </source>
</evidence>
<keyword evidence="3 6" id="KW-0812">Transmembrane</keyword>
<dbReference type="RefSeq" id="WP_245471798.1">
    <property type="nucleotide sequence ID" value="NZ_LBJC01000026.1"/>
</dbReference>
<name>A0A4Q0S703_9BRAD</name>
<protein>
    <recommendedName>
        <fullName evidence="9">Polysaccharide biosynthesis protein C-terminal domain-containing protein</fullName>
    </recommendedName>
</protein>
<feature type="transmembrane region" description="Helical" evidence="6">
    <location>
        <begin position="60"/>
        <end position="80"/>
    </location>
</feature>
<dbReference type="AlphaFoldDB" id="A0A4Q0S703"/>
<reference evidence="7 8" key="1">
    <citation type="submission" date="2015-04" db="EMBL/GenBank/DDBJ databases">
        <title>Comparative genomics of rhizobia nodulating Arachis hypogaea in China.</title>
        <authorList>
            <person name="Li Y."/>
        </authorList>
    </citation>
    <scope>NUCLEOTIDE SEQUENCE [LARGE SCALE GENOMIC DNA]</scope>
    <source>
        <strain evidence="7 8">CCBAU 51757</strain>
    </source>
</reference>
<evidence type="ECO:0000256" key="2">
    <source>
        <dbReference type="ARBA" id="ARBA00022475"/>
    </source>
</evidence>
<keyword evidence="4 6" id="KW-1133">Transmembrane helix</keyword>
<dbReference type="PANTHER" id="PTHR30250">
    <property type="entry name" value="PST FAMILY PREDICTED COLANIC ACID TRANSPORTER"/>
    <property type="match status" value="1"/>
</dbReference>
<feature type="transmembrane region" description="Helical" evidence="6">
    <location>
        <begin position="177"/>
        <end position="199"/>
    </location>
</feature>
<proteinExistence type="predicted"/>
<feature type="transmembrane region" description="Helical" evidence="6">
    <location>
        <begin position="146"/>
        <end position="165"/>
    </location>
</feature>
<evidence type="ECO:0000256" key="3">
    <source>
        <dbReference type="ARBA" id="ARBA00022692"/>
    </source>
</evidence>
<evidence type="ECO:0000256" key="1">
    <source>
        <dbReference type="ARBA" id="ARBA00004651"/>
    </source>
</evidence>
<sequence>MNDAPFRQETMADAAVPDGPTRLRRLIQGWSANLVQILLGLTQQLVLIPAFLHIWTADVLAAWLAVYAAGSLVVVADAGLQLRAVNRFLAFKTCADCDGRTARFYADMLRIYVSVVVVLGVLLVGAAQLWRPSAVLGFHSTADFDAAMLVMMLGMLLTIPANLSSGLYRVRGHYGRVVWLQNMALLVSQVAQVVALVVFSNLLPVAVAFVSAQIVFAAFLIAFDAPRLFPFLRRGGATPRRGRSWRWGLGQLGLALPFAAGSFTELALVNLPVLLVSALVVDRIAVAQWGLTRVIATLLRGLCQQVSMPLASELGHDYAVGDRERLRRLYARGSVFVTTIASLIVGGLLPFWVDFFALWTHGTIPYDGPLAITLLFGSVAVAPSLLALVFAYHSNRGPLLARTKLLQLAAFLVLSFVLIPKLGPLGAALAIVISDLAIALGLLARVVVWQTLQHPMRHVVFLAAIAVAIVSTGWGIGIVVASQVGGAGLAHFIAECVIWLIVVGVLASPLAIRKVRSRLMDIIPA</sequence>